<evidence type="ECO:0000313" key="1">
    <source>
        <dbReference type="EMBL" id="CAF2059825.1"/>
    </source>
</evidence>
<reference evidence="1" key="1">
    <citation type="submission" date="2021-01" db="EMBL/GenBank/DDBJ databases">
        <authorList>
            <consortium name="Genoscope - CEA"/>
            <person name="William W."/>
        </authorList>
    </citation>
    <scope>NUCLEOTIDE SEQUENCE</scope>
</reference>
<protein>
    <submittedName>
        <fullName evidence="1">(rape) hypothetical protein</fullName>
    </submittedName>
</protein>
<proteinExistence type="predicted"/>
<accession>A0A816QC60</accession>
<gene>
    <name evidence="1" type="ORF">DARMORV10_C06P27280.1</name>
</gene>
<dbReference type="AlphaFoldDB" id="A0A816QC60"/>
<dbReference type="EMBL" id="HG994370">
    <property type="protein sequence ID" value="CAF2059825.1"/>
    <property type="molecule type" value="Genomic_DNA"/>
</dbReference>
<organism evidence="1">
    <name type="scientific">Brassica napus</name>
    <name type="common">Rape</name>
    <dbReference type="NCBI Taxonomy" id="3708"/>
    <lineage>
        <taxon>Eukaryota</taxon>
        <taxon>Viridiplantae</taxon>
        <taxon>Streptophyta</taxon>
        <taxon>Embryophyta</taxon>
        <taxon>Tracheophyta</taxon>
        <taxon>Spermatophyta</taxon>
        <taxon>Magnoliopsida</taxon>
        <taxon>eudicotyledons</taxon>
        <taxon>Gunneridae</taxon>
        <taxon>Pentapetalae</taxon>
        <taxon>rosids</taxon>
        <taxon>malvids</taxon>
        <taxon>Brassicales</taxon>
        <taxon>Brassicaceae</taxon>
        <taxon>Brassiceae</taxon>
        <taxon>Brassica</taxon>
    </lineage>
</organism>
<sequence length="105" mass="12122">MLFFVWWWSSSSGADDGKISISDLTKPSEPSRFPLLNGTTVIWDSRKQKPTINGALYSCYRNLDLAINQQLYRAEMEVVASEEVVRKSWVNQSCKPVYFINRNQL</sequence>
<name>A0A816QC60_BRANA</name>
<dbReference type="Proteomes" id="UP001295469">
    <property type="component" value="Chromosome C06"/>
</dbReference>